<name>A0A382F7H7_9ZZZZ</name>
<protein>
    <recommendedName>
        <fullName evidence="2">NusG-like N-terminal domain-containing protein</fullName>
    </recommendedName>
</protein>
<dbReference type="InterPro" id="IPR006645">
    <property type="entry name" value="NGN-like_dom"/>
</dbReference>
<dbReference type="AlphaFoldDB" id="A0A382F7H7"/>
<dbReference type="Pfam" id="PF02357">
    <property type="entry name" value="NusG"/>
    <property type="match status" value="1"/>
</dbReference>
<dbReference type="SUPFAM" id="SSF82679">
    <property type="entry name" value="N-utilization substance G protein NusG, N-terminal domain"/>
    <property type="match status" value="1"/>
</dbReference>
<feature type="non-terminal residue" evidence="3">
    <location>
        <position position="93"/>
    </location>
</feature>
<dbReference type="EMBL" id="UINC01048021">
    <property type="protein sequence ID" value="SVB58037.1"/>
    <property type="molecule type" value="Genomic_DNA"/>
</dbReference>
<gene>
    <name evidence="3" type="ORF">METZ01_LOCUS210891</name>
</gene>
<evidence type="ECO:0000256" key="1">
    <source>
        <dbReference type="ARBA" id="ARBA00023163"/>
    </source>
</evidence>
<sequence>MKLVKKGKKEIIWVLIYTKAKQEIKANENLQKQGFKTFLPLIAPTNKNSEFNSPVPVFPRYFFAQINLELDNWTAIKSSYGVSHIVMFSEKFT</sequence>
<feature type="domain" description="NusG-like N-terminal" evidence="2">
    <location>
        <begin position="13"/>
        <end position="87"/>
    </location>
</feature>
<proteinExistence type="predicted"/>
<accession>A0A382F7H7</accession>
<keyword evidence="1" id="KW-0804">Transcription</keyword>
<dbReference type="InterPro" id="IPR036735">
    <property type="entry name" value="NGN_dom_sf"/>
</dbReference>
<dbReference type="GO" id="GO:0006354">
    <property type="term" value="P:DNA-templated transcription elongation"/>
    <property type="evidence" value="ECO:0007669"/>
    <property type="project" value="InterPro"/>
</dbReference>
<reference evidence="3" key="1">
    <citation type="submission" date="2018-05" db="EMBL/GenBank/DDBJ databases">
        <authorList>
            <person name="Lanie J.A."/>
            <person name="Ng W.-L."/>
            <person name="Kazmierczak K.M."/>
            <person name="Andrzejewski T.M."/>
            <person name="Davidsen T.M."/>
            <person name="Wayne K.J."/>
            <person name="Tettelin H."/>
            <person name="Glass J.I."/>
            <person name="Rusch D."/>
            <person name="Podicherti R."/>
            <person name="Tsui H.-C.T."/>
            <person name="Winkler M.E."/>
        </authorList>
    </citation>
    <scope>NUCLEOTIDE SEQUENCE</scope>
</reference>
<evidence type="ECO:0000313" key="3">
    <source>
        <dbReference type="EMBL" id="SVB58037.1"/>
    </source>
</evidence>
<evidence type="ECO:0000259" key="2">
    <source>
        <dbReference type="Pfam" id="PF02357"/>
    </source>
</evidence>
<dbReference type="Gene3D" id="3.30.70.940">
    <property type="entry name" value="NusG, N-terminal domain"/>
    <property type="match status" value="1"/>
</dbReference>
<organism evidence="3">
    <name type="scientific">marine metagenome</name>
    <dbReference type="NCBI Taxonomy" id="408172"/>
    <lineage>
        <taxon>unclassified sequences</taxon>
        <taxon>metagenomes</taxon>
        <taxon>ecological metagenomes</taxon>
    </lineage>
</organism>